<sequence>MRRAAVTVRVPMVTACAYAAEGARRCPGPRTTDRGDVGEVVDAEGESGRAVLGRTLKFLREQAGKTLGQLAEETGYDKSYLSRLESGERLSKMAVMEDLDSYYKAGDLLVRHWQVARLDAFKDQYKRFMKLETTARVMHVFTPAVPGLLQTEDFAREVLSRAQTTVDGDEVIEEQVAARLGRQYRLRQKPEPDVRIVMDEFALRRPAADIRTWRDQLLHLEAAALWPNLALQVLPFSAGAHHHMTGSLTLLWQEDGSAVAYKEGNGCSQLDESPEDVLRYRLSYDRLRDLALSPSDSLAFIRAVLKEHRHHDAHP</sequence>
<keyword evidence="3" id="KW-1185">Reference proteome</keyword>
<gene>
    <name evidence="2" type="ORF">GCM10010421_18640</name>
</gene>
<name>A0ABP5WM24_9ACTN</name>
<accession>A0ABP5WM24</accession>
<dbReference type="InterPro" id="IPR010982">
    <property type="entry name" value="Lambda_DNA-bd_dom_sf"/>
</dbReference>
<dbReference type="InterPro" id="IPR043917">
    <property type="entry name" value="DUF5753"/>
</dbReference>
<evidence type="ECO:0000313" key="3">
    <source>
        <dbReference type="Proteomes" id="UP001500460"/>
    </source>
</evidence>
<feature type="domain" description="HTH cro/C1-type" evidence="1">
    <location>
        <begin position="56"/>
        <end position="109"/>
    </location>
</feature>
<comment type="caution">
    <text evidence="2">The sequence shown here is derived from an EMBL/GenBank/DDBJ whole genome shotgun (WGS) entry which is preliminary data.</text>
</comment>
<dbReference type="Pfam" id="PF13560">
    <property type="entry name" value="HTH_31"/>
    <property type="match status" value="1"/>
</dbReference>
<dbReference type="Proteomes" id="UP001500460">
    <property type="component" value="Unassembled WGS sequence"/>
</dbReference>
<dbReference type="InterPro" id="IPR001387">
    <property type="entry name" value="Cro/C1-type_HTH"/>
</dbReference>
<organism evidence="2 3">
    <name type="scientific">Streptomyces glaucus</name>
    <dbReference type="NCBI Taxonomy" id="284029"/>
    <lineage>
        <taxon>Bacteria</taxon>
        <taxon>Bacillati</taxon>
        <taxon>Actinomycetota</taxon>
        <taxon>Actinomycetes</taxon>
        <taxon>Kitasatosporales</taxon>
        <taxon>Streptomycetaceae</taxon>
        <taxon>Streptomyces</taxon>
    </lineage>
</organism>
<proteinExistence type="predicted"/>
<reference evidence="3" key="1">
    <citation type="journal article" date="2019" name="Int. J. Syst. Evol. Microbiol.">
        <title>The Global Catalogue of Microorganisms (GCM) 10K type strain sequencing project: providing services to taxonomists for standard genome sequencing and annotation.</title>
        <authorList>
            <consortium name="The Broad Institute Genomics Platform"/>
            <consortium name="The Broad Institute Genome Sequencing Center for Infectious Disease"/>
            <person name="Wu L."/>
            <person name="Ma J."/>
        </authorList>
    </citation>
    <scope>NUCLEOTIDE SEQUENCE [LARGE SCALE GENOMIC DNA]</scope>
    <source>
        <strain evidence="3">JCM 6922</strain>
    </source>
</reference>
<protein>
    <submittedName>
        <fullName evidence="2">Helix-turn-helix transcriptional regulator</fullName>
    </submittedName>
</protein>
<evidence type="ECO:0000313" key="2">
    <source>
        <dbReference type="EMBL" id="GAA2430591.1"/>
    </source>
</evidence>
<dbReference type="Gene3D" id="1.10.260.40">
    <property type="entry name" value="lambda repressor-like DNA-binding domains"/>
    <property type="match status" value="1"/>
</dbReference>
<dbReference type="SUPFAM" id="SSF47413">
    <property type="entry name" value="lambda repressor-like DNA-binding domains"/>
    <property type="match status" value="1"/>
</dbReference>
<dbReference type="Pfam" id="PF19054">
    <property type="entry name" value="DUF5753"/>
    <property type="match status" value="1"/>
</dbReference>
<dbReference type="CDD" id="cd00093">
    <property type="entry name" value="HTH_XRE"/>
    <property type="match status" value="1"/>
</dbReference>
<dbReference type="PROSITE" id="PS50943">
    <property type="entry name" value="HTH_CROC1"/>
    <property type="match status" value="1"/>
</dbReference>
<dbReference type="EMBL" id="BAAATK010000009">
    <property type="protein sequence ID" value="GAA2430591.1"/>
    <property type="molecule type" value="Genomic_DNA"/>
</dbReference>
<evidence type="ECO:0000259" key="1">
    <source>
        <dbReference type="PROSITE" id="PS50943"/>
    </source>
</evidence>
<dbReference type="SMART" id="SM00530">
    <property type="entry name" value="HTH_XRE"/>
    <property type="match status" value="1"/>
</dbReference>